<gene>
    <name evidence="1" type="ORF">AV654_13245</name>
</gene>
<dbReference type="Gene3D" id="3.10.20.30">
    <property type="match status" value="1"/>
</dbReference>
<evidence type="ECO:0000313" key="2">
    <source>
        <dbReference type="Proteomes" id="UP000076563"/>
    </source>
</evidence>
<dbReference type="STRING" id="1007103.GCA_000213315_00684"/>
<dbReference type="EMBL" id="LQRA01000048">
    <property type="protein sequence ID" value="KZE80460.1"/>
    <property type="molecule type" value="Genomic_DNA"/>
</dbReference>
<protein>
    <submittedName>
        <fullName evidence="1">Thiamine biosynthesis protein ThiS</fullName>
    </submittedName>
</protein>
<dbReference type="Pfam" id="PF02597">
    <property type="entry name" value="ThiS"/>
    <property type="match status" value="1"/>
</dbReference>
<keyword evidence="2" id="KW-1185">Reference proteome</keyword>
<accession>A0A163YW15</accession>
<reference evidence="2" key="1">
    <citation type="submission" date="2016-01" db="EMBL/GenBank/DDBJ databases">
        <title>Draft genome of Chromobacterium sp. F49.</title>
        <authorList>
            <person name="Hong K.W."/>
        </authorList>
    </citation>
    <scope>NUCLEOTIDE SEQUENCE [LARGE SCALE GENOMIC DNA]</scope>
    <source>
        <strain evidence="2">M63</strain>
    </source>
</reference>
<comment type="caution">
    <text evidence="1">The sequence shown here is derived from an EMBL/GenBank/DDBJ whole genome shotgun (WGS) entry which is preliminary data.</text>
</comment>
<evidence type="ECO:0000313" key="1">
    <source>
        <dbReference type="EMBL" id="KZE80460.1"/>
    </source>
</evidence>
<dbReference type="OrthoDB" id="9798559at2"/>
<organism evidence="1 2">
    <name type="scientific">Paenibacillus elgii</name>
    <dbReference type="NCBI Taxonomy" id="189691"/>
    <lineage>
        <taxon>Bacteria</taxon>
        <taxon>Bacillati</taxon>
        <taxon>Bacillota</taxon>
        <taxon>Bacilli</taxon>
        <taxon>Bacillales</taxon>
        <taxon>Paenibacillaceae</taxon>
        <taxon>Paenibacillus</taxon>
    </lineage>
</organism>
<dbReference type="Proteomes" id="UP000076563">
    <property type="component" value="Unassembled WGS sequence"/>
</dbReference>
<dbReference type="eggNOG" id="COG2104">
    <property type="taxonomic scope" value="Bacteria"/>
</dbReference>
<dbReference type="NCBIfam" id="TIGR01683">
    <property type="entry name" value="thiS"/>
    <property type="match status" value="1"/>
</dbReference>
<name>A0A163YW15_9BACL</name>
<dbReference type="InterPro" id="IPR003749">
    <property type="entry name" value="ThiS/MoaD-like"/>
</dbReference>
<dbReference type="SUPFAM" id="SSF54285">
    <property type="entry name" value="MoaD/ThiS"/>
    <property type="match status" value="1"/>
</dbReference>
<dbReference type="PANTHER" id="PTHR34472:SF1">
    <property type="entry name" value="SULFUR CARRIER PROTEIN THIS"/>
    <property type="match status" value="1"/>
</dbReference>
<dbReference type="RefSeq" id="WP_063180299.1">
    <property type="nucleotide sequence ID" value="NZ_LQRA01000048.1"/>
</dbReference>
<dbReference type="InterPro" id="IPR012675">
    <property type="entry name" value="Beta-grasp_dom_sf"/>
</dbReference>
<sequence>MRLTVNGELREVDNAATVAELLSAFKLDHKILVVELNREIIDRTRYEEACLNDGDQIEIVHFVGGG</sequence>
<dbReference type="InterPro" id="IPR010035">
    <property type="entry name" value="Thi_S"/>
</dbReference>
<proteinExistence type="predicted"/>
<dbReference type="CDD" id="cd00565">
    <property type="entry name" value="Ubl_ThiS"/>
    <property type="match status" value="1"/>
</dbReference>
<dbReference type="PANTHER" id="PTHR34472">
    <property type="entry name" value="SULFUR CARRIER PROTEIN THIS"/>
    <property type="match status" value="1"/>
</dbReference>
<dbReference type="AlphaFoldDB" id="A0A163YW15"/>
<dbReference type="InterPro" id="IPR016155">
    <property type="entry name" value="Mopterin_synth/thiamin_S_b"/>
</dbReference>